<dbReference type="InterPro" id="IPR032675">
    <property type="entry name" value="LRR_dom_sf"/>
</dbReference>
<evidence type="ECO:0000313" key="1">
    <source>
        <dbReference type="EMBL" id="KAK9503599.1"/>
    </source>
</evidence>
<dbReference type="AlphaFoldDB" id="A0AAW1CY46"/>
<dbReference type="Proteomes" id="UP001461498">
    <property type="component" value="Unassembled WGS sequence"/>
</dbReference>
<comment type="caution">
    <text evidence="1">The sequence shown here is derived from an EMBL/GenBank/DDBJ whole genome shotgun (WGS) entry which is preliminary data.</text>
</comment>
<proteinExistence type="predicted"/>
<protein>
    <submittedName>
        <fullName evidence="1">Uncharacterized protein</fullName>
    </submittedName>
</protein>
<organism evidence="1 2">
    <name type="scientific">Rhynocoris fuscipes</name>
    <dbReference type="NCBI Taxonomy" id="488301"/>
    <lineage>
        <taxon>Eukaryota</taxon>
        <taxon>Metazoa</taxon>
        <taxon>Ecdysozoa</taxon>
        <taxon>Arthropoda</taxon>
        <taxon>Hexapoda</taxon>
        <taxon>Insecta</taxon>
        <taxon>Pterygota</taxon>
        <taxon>Neoptera</taxon>
        <taxon>Paraneoptera</taxon>
        <taxon>Hemiptera</taxon>
        <taxon>Heteroptera</taxon>
        <taxon>Panheteroptera</taxon>
        <taxon>Cimicomorpha</taxon>
        <taxon>Reduviidae</taxon>
        <taxon>Harpactorinae</taxon>
        <taxon>Harpactorini</taxon>
        <taxon>Rhynocoris</taxon>
    </lineage>
</organism>
<gene>
    <name evidence="1" type="ORF">O3M35_010127</name>
</gene>
<name>A0AAW1CY46_9HEMI</name>
<reference evidence="1 2" key="1">
    <citation type="submission" date="2022-12" db="EMBL/GenBank/DDBJ databases">
        <title>Chromosome-level genome assembly of true bugs.</title>
        <authorList>
            <person name="Ma L."/>
            <person name="Li H."/>
        </authorList>
    </citation>
    <scope>NUCLEOTIDE SEQUENCE [LARGE SCALE GENOMIC DNA]</scope>
    <source>
        <strain evidence="1">Lab_2022b</strain>
    </source>
</reference>
<dbReference type="EMBL" id="JAPXFL010000007">
    <property type="protein sequence ID" value="KAK9503599.1"/>
    <property type="molecule type" value="Genomic_DNA"/>
</dbReference>
<evidence type="ECO:0000313" key="2">
    <source>
        <dbReference type="Proteomes" id="UP001461498"/>
    </source>
</evidence>
<dbReference type="Gene3D" id="3.80.10.10">
    <property type="entry name" value="Ribonuclease Inhibitor"/>
    <property type="match status" value="1"/>
</dbReference>
<accession>A0AAW1CY46</accession>
<keyword evidence="2" id="KW-1185">Reference proteome</keyword>
<sequence length="549" mass="61927">MAPLKPVRTLYDLSLDSVLETVHTYVVKRQGELVKYRKFLIKILHGAIRETLIERAVNKYSSNVLDVLDIVELLADSSIKQLQIIIMQHVPGVLSHTGCFSGQLFSKIDSANIIGLHKLIVKVQVDLHSNSTQIEPLSSVFHCALHRGLAANLRVLTLHNAADNQSLKIIGKYAKHLTNLDITSSWIVDDVGICDLLLKDASNFITAHCVELDNCEPRAIHALSLFPESQINKTCETLCEVKIQDTNTSSISVLLLLMFAKSLKSLGGFLYFRNIGDAVLSVQSRENAPESLALTELWDTQLPYEKLSKIAQYLPKLTTLYTRAACLLPEPNIVPPLTNLTADFDFVQYGPQFFRFLSCNGASIRRLVLIDQVYSLDLETIAEYCPILEELTAKVSVDNVCTSGNTCLKNLKTAKLRITSAATFTWIMKKCYDLLHLEVLLERDNFESNMFENDVIMQIIEDNPRSLKCIRYLSIHMFWNPRYQNFVVSCGNLTIDAAYALCSACDNLNVIGELHTWFKVTNKDVIALAAHIKKSNWNVRLRYRDVLYP</sequence>